<dbReference type="InterPro" id="IPR046879">
    <property type="entry name" value="KANL3/Tex30_Abhydrolase"/>
</dbReference>
<keyword evidence="3" id="KW-1185">Reference proteome</keyword>
<dbReference type="EMBL" id="JAUEDK010000078">
    <property type="protein sequence ID" value="MDN0077617.1"/>
    <property type="molecule type" value="Genomic_DNA"/>
</dbReference>
<evidence type="ECO:0000313" key="2">
    <source>
        <dbReference type="EMBL" id="MDN0077617.1"/>
    </source>
</evidence>
<dbReference type="InterPro" id="IPR029058">
    <property type="entry name" value="AB_hydrolase_fold"/>
</dbReference>
<evidence type="ECO:0000259" key="1">
    <source>
        <dbReference type="Pfam" id="PF20408"/>
    </source>
</evidence>
<organism evidence="2 3">
    <name type="scientific">Crenobacter oryzisoli</name>
    <dbReference type="NCBI Taxonomy" id="3056844"/>
    <lineage>
        <taxon>Bacteria</taxon>
        <taxon>Pseudomonadati</taxon>
        <taxon>Pseudomonadota</taxon>
        <taxon>Betaproteobacteria</taxon>
        <taxon>Neisseriales</taxon>
        <taxon>Neisseriaceae</taxon>
        <taxon>Crenobacter</taxon>
    </lineage>
</organism>
<dbReference type="Pfam" id="PF20408">
    <property type="entry name" value="Abhydrolase_11"/>
    <property type="match status" value="1"/>
</dbReference>
<proteinExistence type="predicted"/>
<feature type="domain" description="KANL3/Tex30 alpha/beta hydrolase-like" evidence="1">
    <location>
        <begin position="22"/>
        <end position="186"/>
    </location>
</feature>
<name>A0ABT7XV14_9NEIS</name>
<dbReference type="Gene3D" id="3.40.50.1820">
    <property type="entry name" value="alpha/beta hydrolase"/>
    <property type="match status" value="1"/>
</dbReference>
<evidence type="ECO:0000313" key="3">
    <source>
        <dbReference type="Proteomes" id="UP001168540"/>
    </source>
</evidence>
<accession>A0ABT7XV14</accession>
<protein>
    <submittedName>
        <fullName evidence="2">Dienelactone hydrolase family protein</fullName>
    </submittedName>
</protein>
<comment type="caution">
    <text evidence="2">The sequence shown here is derived from an EMBL/GenBank/DDBJ whole genome shotgun (WGS) entry which is preliminary data.</text>
</comment>
<dbReference type="GO" id="GO:0016787">
    <property type="term" value="F:hydrolase activity"/>
    <property type="evidence" value="ECO:0007669"/>
    <property type="project" value="UniProtKB-KW"/>
</dbReference>
<sequence length="209" mass="22056">MRIPVGGVQLEGELRLCGAGRLVVFAHGSGSSRHSPRNKYVADVLNQVDIDTLLFDMLTLAEDRDYANRFDIDRLAERLLAVTAWLGQQTETAHAAIGYFGASTGAAAALRAAAELGGAVSAVVSRGGRPDLAGAAALSRVTTPTLLIVGGLDVQVLELNRQALAHLAGKKKLDIIPGATHLFEESGTLESAAAAACRWFDTYLPRHAE</sequence>
<gene>
    <name evidence="2" type="ORF">QU481_22615</name>
</gene>
<dbReference type="SUPFAM" id="SSF53474">
    <property type="entry name" value="alpha/beta-Hydrolases"/>
    <property type="match status" value="1"/>
</dbReference>
<keyword evidence="2" id="KW-0378">Hydrolase</keyword>
<dbReference type="Proteomes" id="UP001168540">
    <property type="component" value="Unassembled WGS sequence"/>
</dbReference>
<reference evidence="2" key="1">
    <citation type="submission" date="2023-06" db="EMBL/GenBank/DDBJ databases">
        <authorList>
            <person name="Zhang S."/>
        </authorList>
    </citation>
    <scope>NUCLEOTIDE SEQUENCE</scope>
    <source>
        <strain evidence="2">SG2303</strain>
    </source>
</reference>
<dbReference type="RefSeq" id="WP_289832242.1">
    <property type="nucleotide sequence ID" value="NZ_JAUEDK010000078.1"/>
</dbReference>